<reference evidence="1" key="1">
    <citation type="submission" date="2019-10" db="EMBL/GenBank/DDBJ databases">
        <authorList>
            <consortium name="DOE Joint Genome Institute"/>
            <person name="Kuo A."/>
            <person name="Miyauchi S."/>
            <person name="Kiss E."/>
            <person name="Drula E."/>
            <person name="Kohler A."/>
            <person name="Sanchez-Garcia M."/>
            <person name="Andreopoulos B."/>
            <person name="Barry K.W."/>
            <person name="Bonito G."/>
            <person name="Buee M."/>
            <person name="Carver A."/>
            <person name="Chen C."/>
            <person name="Cichocki N."/>
            <person name="Clum A."/>
            <person name="Culley D."/>
            <person name="Crous P.W."/>
            <person name="Fauchery L."/>
            <person name="Girlanda M."/>
            <person name="Hayes R."/>
            <person name="Keri Z."/>
            <person name="Labutti K."/>
            <person name="Lipzen A."/>
            <person name="Lombard V."/>
            <person name="Magnuson J."/>
            <person name="Maillard F."/>
            <person name="Morin E."/>
            <person name="Murat C."/>
            <person name="Nolan M."/>
            <person name="Ohm R."/>
            <person name="Pangilinan J."/>
            <person name="Pereira M."/>
            <person name="Perotto S."/>
            <person name="Peter M."/>
            <person name="Riley R."/>
            <person name="Sitrit Y."/>
            <person name="Stielow B."/>
            <person name="Szollosi G."/>
            <person name="Zifcakova L."/>
            <person name="Stursova M."/>
            <person name="Spatafora J.W."/>
            <person name="Tedersoo L."/>
            <person name="Vaario L.-M."/>
            <person name="Yamada A."/>
            <person name="Yan M."/>
            <person name="Wang P."/>
            <person name="Xu J."/>
            <person name="Bruns T."/>
            <person name="Baldrian P."/>
            <person name="Vilgalys R."/>
            <person name="Henrissat B."/>
            <person name="Grigoriev I.V."/>
            <person name="Hibbett D."/>
            <person name="Nagy L.G."/>
            <person name="Martin F.M."/>
        </authorList>
    </citation>
    <scope>NUCLEOTIDE SEQUENCE</scope>
    <source>
        <strain evidence="1">P2</strain>
    </source>
</reference>
<proteinExistence type="predicted"/>
<accession>A0ACB6ZT89</accession>
<evidence type="ECO:0000313" key="2">
    <source>
        <dbReference type="Proteomes" id="UP000886501"/>
    </source>
</evidence>
<dbReference type="EMBL" id="MU117966">
    <property type="protein sequence ID" value="KAF9653005.1"/>
    <property type="molecule type" value="Genomic_DNA"/>
</dbReference>
<gene>
    <name evidence="1" type="ORF">BDM02DRAFT_3108671</name>
</gene>
<protein>
    <submittedName>
        <fullName evidence="1">Uncharacterized protein</fullName>
    </submittedName>
</protein>
<organism evidence="1 2">
    <name type="scientific">Thelephora ganbajun</name>
    <name type="common">Ganba fungus</name>
    <dbReference type="NCBI Taxonomy" id="370292"/>
    <lineage>
        <taxon>Eukaryota</taxon>
        <taxon>Fungi</taxon>
        <taxon>Dikarya</taxon>
        <taxon>Basidiomycota</taxon>
        <taxon>Agaricomycotina</taxon>
        <taxon>Agaricomycetes</taxon>
        <taxon>Thelephorales</taxon>
        <taxon>Thelephoraceae</taxon>
        <taxon>Thelephora</taxon>
    </lineage>
</organism>
<reference evidence="1" key="2">
    <citation type="journal article" date="2020" name="Nat. Commun.">
        <title>Large-scale genome sequencing of mycorrhizal fungi provides insights into the early evolution of symbiotic traits.</title>
        <authorList>
            <person name="Miyauchi S."/>
            <person name="Kiss E."/>
            <person name="Kuo A."/>
            <person name="Drula E."/>
            <person name="Kohler A."/>
            <person name="Sanchez-Garcia M."/>
            <person name="Morin E."/>
            <person name="Andreopoulos B."/>
            <person name="Barry K.W."/>
            <person name="Bonito G."/>
            <person name="Buee M."/>
            <person name="Carver A."/>
            <person name="Chen C."/>
            <person name="Cichocki N."/>
            <person name="Clum A."/>
            <person name="Culley D."/>
            <person name="Crous P.W."/>
            <person name="Fauchery L."/>
            <person name="Girlanda M."/>
            <person name="Hayes R.D."/>
            <person name="Keri Z."/>
            <person name="LaButti K."/>
            <person name="Lipzen A."/>
            <person name="Lombard V."/>
            <person name="Magnuson J."/>
            <person name="Maillard F."/>
            <person name="Murat C."/>
            <person name="Nolan M."/>
            <person name="Ohm R.A."/>
            <person name="Pangilinan J."/>
            <person name="Pereira M.F."/>
            <person name="Perotto S."/>
            <person name="Peter M."/>
            <person name="Pfister S."/>
            <person name="Riley R."/>
            <person name="Sitrit Y."/>
            <person name="Stielow J.B."/>
            <person name="Szollosi G."/>
            <person name="Zifcakova L."/>
            <person name="Stursova M."/>
            <person name="Spatafora J.W."/>
            <person name="Tedersoo L."/>
            <person name="Vaario L.M."/>
            <person name="Yamada A."/>
            <person name="Yan M."/>
            <person name="Wang P."/>
            <person name="Xu J."/>
            <person name="Bruns T."/>
            <person name="Baldrian P."/>
            <person name="Vilgalys R."/>
            <person name="Dunand C."/>
            <person name="Henrissat B."/>
            <person name="Grigoriev I.V."/>
            <person name="Hibbett D."/>
            <person name="Nagy L.G."/>
            <person name="Martin F.M."/>
        </authorList>
    </citation>
    <scope>NUCLEOTIDE SEQUENCE</scope>
    <source>
        <strain evidence="1">P2</strain>
    </source>
</reference>
<evidence type="ECO:0000313" key="1">
    <source>
        <dbReference type="EMBL" id="KAF9653005.1"/>
    </source>
</evidence>
<keyword evidence="2" id="KW-1185">Reference proteome</keyword>
<name>A0ACB6ZT89_THEGA</name>
<dbReference type="Proteomes" id="UP000886501">
    <property type="component" value="Unassembled WGS sequence"/>
</dbReference>
<comment type="caution">
    <text evidence="1">The sequence shown here is derived from an EMBL/GenBank/DDBJ whole genome shotgun (WGS) entry which is preliminary data.</text>
</comment>
<sequence>MGSSGDEQIQVDGWWLNPPRPTVVDKLQSVVDDLIPIPTVQQAGVAYLKSIEPGEATVGVYITDAWQAETFDIQVIKLLLRWAFEEVGFHRIQTAFIEGRRKVPLMKLFSHVGFSHEGTRRKAQVGPDAVYKDVTYMGMVDMDWKVWAMHAFTPRTLWDRLFDRQQREREEITTDDGDDEDRFLGKKTSTETLRANVDEYVRSAKSTTTGSIVGGSGSNVVSSETGLSGSDWDKFDLPKSLPDDHGSDSISLESDLRNLILKQDSADEQAGSQDDSVSILGSDECMSLIDQDADQWEDAYP</sequence>